<reference evidence="2 3" key="1">
    <citation type="submission" date="2015-08" db="EMBL/GenBank/DDBJ databases">
        <authorList>
            <person name="Babu N.S."/>
            <person name="Beckwith C.J."/>
            <person name="Beseler K.G."/>
            <person name="Brison A."/>
            <person name="Carone J.V."/>
            <person name="Caskin T.P."/>
            <person name="Diamond M."/>
            <person name="Durham M.E."/>
            <person name="Foxe J.M."/>
            <person name="Go M."/>
            <person name="Henderson B.A."/>
            <person name="Jones I.B."/>
            <person name="McGettigan J.A."/>
            <person name="Micheletti S.J."/>
            <person name="Nasrallah M.E."/>
            <person name="Ortiz D."/>
            <person name="Piller C.R."/>
            <person name="Privatt S.R."/>
            <person name="Schneider S.L."/>
            <person name="Sharp S."/>
            <person name="Smith T.C."/>
            <person name="Stanton J.D."/>
            <person name="Ullery H.E."/>
            <person name="Wilson R.J."/>
            <person name="Serrano M.G."/>
            <person name="Buck G."/>
            <person name="Lee V."/>
            <person name="Wang Y."/>
            <person name="Carvalho R."/>
            <person name="Voegtly L."/>
            <person name="Shi R."/>
            <person name="Duckworth R."/>
            <person name="Johnson A."/>
            <person name="Loviza R."/>
            <person name="Walstead R."/>
            <person name="Shah Z."/>
            <person name="Kiflezghi M."/>
            <person name="Wade K."/>
            <person name="Ball S.L."/>
            <person name="Bradley K.W."/>
            <person name="Asai D.J."/>
            <person name="Bowman C.A."/>
            <person name="Russell D.A."/>
            <person name="Pope W.H."/>
            <person name="Jacobs-Sera D."/>
            <person name="Hendrix R.W."/>
            <person name="Hatfull G.F."/>
        </authorList>
    </citation>
    <scope>NUCLEOTIDE SEQUENCE [LARGE SCALE GENOMIC DNA]</scope>
    <source>
        <strain evidence="2 3">DSM 27648</strain>
    </source>
</reference>
<evidence type="ECO:0000256" key="1">
    <source>
        <dbReference type="SAM" id="MobiDB-lite"/>
    </source>
</evidence>
<proteinExistence type="predicted"/>
<keyword evidence="3" id="KW-1185">Reference proteome</keyword>
<dbReference type="AlphaFoldDB" id="A0A0K1Q7N4"/>
<feature type="compositionally biased region" description="Pro residues" evidence="1">
    <location>
        <begin position="307"/>
        <end position="316"/>
    </location>
</feature>
<dbReference type="STRING" id="1391654.AKJ09_08083"/>
<protein>
    <submittedName>
        <fullName evidence="2">Uncharacterized protein</fullName>
    </submittedName>
</protein>
<gene>
    <name evidence="2" type="ORF">AKJ09_08083</name>
</gene>
<feature type="compositionally biased region" description="Acidic residues" evidence="1">
    <location>
        <begin position="206"/>
        <end position="226"/>
    </location>
</feature>
<evidence type="ECO:0000313" key="2">
    <source>
        <dbReference type="EMBL" id="AKV01420.1"/>
    </source>
</evidence>
<accession>A0A0K1Q7N4</accession>
<dbReference type="EMBL" id="CP012333">
    <property type="protein sequence ID" value="AKV01420.1"/>
    <property type="molecule type" value="Genomic_DNA"/>
</dbReference>
<organism evidence="2 3">
    <name type="scientific">Labilithrix luteola</name>
    <dbReference type="NCBI Taxonomy" id="1391654"/>
    <lineage>
        <taxon>Bacteria</taxon>
        <taxon>Pseudomonadati</taxon>
        <taxon>Myxococcota</taxon>
        <taxon>Polyangia</taxon>
        <taxon>Polyangiales</taxon>
        <taxon>Labilitrichaceae</taxon>
        <taxon>Labilithrix</taxon>
    </lineage>
</organism>
<evidence type="ECO:0000313" key="3">
    <source>
        <dbReference type="Proteomes" id="UP000064967"/>
    </source>
</evidence>
<feature type="region of interest" description="Disordered" evidence="1">
    <location>
        <begin position="291"/>
        <end position="316"/>
    </location>
</feature>
<dbReference type="Proteomes" id="UP000064967">
    <property type="component" value="Chromosome"/>
</dbReference>
<sequence>MMGGLAAMTASGLGTSGCSGTSSGTNTVVVTGVVIRAETLTANRGCGTNPSQVFKYAAVVFGQGANGELDQPIVSNVYDCFTDVTFVNLPTPNGNANYRLEVFLYNADAANAFTGLGTVSASTNAAAQTALTSLQGSNPTWTTNCTATQISQVQTLAVCQPVIGGSAGLDGGTPPIALVTLDTNSFATDSGVATCVPATDAGADAGDAETDAEVDASADAEADAEAGTDASAPVNFTFDTVRVRPRIGTNVGASVDLACGTKYELPLANPAVVNLDVGLISNGVPVGQTTCTTQAVPGPDGGTSPAPTCPPVTPLP</sequence>
<name>A0A0K1Q7N4_9BACT</name>
<feature type="region of interest" description="Disordered" evidence="1">
    <location>
        <begin position="203"/>
        <end position="228"/>
    </location>
</feature>
<dbReference type="KEGG" id="llu:AKJ09_08083"/>